<name>A0A1A9W7G0_9MUSC</name>
<accession>A0A1A9W7G0</accession>
<keyword evidence="2" id="KW-0732">Signal</keyword>
<keyword evidence="4" id="KW-1185">Reference proteome</keyword>
<evidence type="ECO:0000313" key="4">
    <source>
        <dbReference type="Proteomes" id="UP000091820"/>
    </source>
</evidence>
<protein>
    <submittedName>
        <fullName evidence="3">Uncharacterized protein</fullName>
    </submittedName>
</protein>
<proteinExistence type="predicted"/>
<evidence type="ECO:0000313" key="3">
    <source>
        <dbReference type="EnsemblMetazoa" id="GBRI008864-PA"/>
    </source>
</evidence>
<dbReference type="Proteomes" id="UP000091820">
    <property type="component" value="Unassembled WGS sequence"/>
</dbReference>
<organism evidence="3 4">
    <name type="scientific">Glossina brevipalpis</name>
    <dbReference type="NCBI Taxonomy" id="37001"/>
    <lineage>
        <taxon>Eukaryota</taxon>
        <taxon>Metazoa</taxon>
        <taxon>Ecdysozoa</taxon>
        <taxon>Arthropoda</taxon>
        <taxon>Hexapoda</taxon>
        <taxon>Insecta</taxon>
        <taxon>Pterygota</taxon>
        <taxon>Neoptera</taxon>
        <taxon>Endopterygota</taxon>
        <taxon>Diptera</taxon>
        <taxon>Brachycera</taxon>
        <taxon>Muscomorpha</taxon>
        <taxon>Hippoboscoidea</taxon>
        <taxon>Glossinidae</taxon>
        <taxon>Glossina</taxon>
    </lineage>
</organism>
<feature type="transmembrane region" description="Helical" evidence="1">
    <location>
        <begin position="52"/>
        <end position="73"/>
    </location>
</feature>
<feature type="signal peptide" evidence="2">
    <location>
        <begin position="1"/>
        <end position="17"/>
    </location>
</feature>
<evidence type="ECO:0000256" key="2">
    <source>
        <dbReference type="SAM" id="SignalP"/>
    </source>
</evidence>
<dbReference type="EnsemblMetazoa" id="GBRI008864-RA">
    <property type="protein sequence ID" value="GBRI008864-PA"/>
    <property type="gene ID" value="GBRI008864"/>
</dbReference>
<reference evidence="3" key="2">
    <citation type="submission" date="2020-05" db="UniProtKB">
        <authorList>
            <consortium name="EnsemblMetazoa"/>
        </authorList>
    </citation>
    <scope>IDENTIFICATION</scope>
    <source>
        <strain evidence="3">IAEA</strain>
    </source>
</reference>
<dbReference type="AlphaFoldDB" id="A0A1A9W7G0"/>
<sequence length="110" mass="12814">MKMWLLMFLQMLGAGGSKFNQLTGNLARSGPDCKYNNVRKNYGNNLYNEEVLLNYLLIHYCLCIFAKLILLLTHDNSYDEKHKKLSYFAHYLKNQLISHFRSVTCSADNN</sequence>
<feature type="chain" id="PRO_5008400063" evidence="2">
    <location>
        <begin position="18"/>
        <end position="110"/>
    </location>
</feature>
<evidence type="ECO:0000256" key="1">
    <source>
        <dbReference type="SAM" id="Phobius"/>
    </source>
</evidence>
<keyword evidence="1" id="KW-1133">Transmembrane helix</keyword>
<keyword evidence="1" id="KW-0472">Membrane</keyword>
<keyword evidence="1" id="KW-0812">Transmembrane</keyword>
<reference evidence="4" key="1">
    <citation type="submission" date="2014-03" db="EMBL/GenBank/DDBJ databases">
        <authorList>
            <person name="Aksoy S."/>
            <person name="Warren W."/>
            <person name="Wilson R.K."/>
        </authorList>
    </citation>
    <scope>NUCLEOTIDE SEQUENCE [LARGE SCALE GENOMIC DNA]</scope>
    <source>
        <strain evidence="4">IAEA</strain>
    </source>
</reference>
<dbReference type="VEuPathDB" id="VectorBase:GBRI008864"/>